<dbReference type="InterPro" id="IPR038607">
    <property type="entry name" value="PhoD-like_sf"/>
</dbReference>
<reference evidence="2" key="1">
    <citation type="submission" date="2014-02" db="EMBL/GenBank/DDBJ databases">
        <authorList>
            <person name="Gan H."/>
        </authorList>
    </citation>
    <scope>NUCLEOTIDE SEQUENCE [LARGE SCALE GENOMIC DNA]</scope>
    <source>
        <strain evidence="2">S1</strain>
    </source>
</reference>
<dbReference type="RefSeq" id="WP_009518073.1">
    <property type="nucleotide sequence ID" value="NZ_CCAE010000009.1"/>
</dbReference>
<evidence type="ECO:0008006" key="3">
    <source>
        <dbReference type="Google" id="ProtNLM"/>
    </source>
</evidence>
<dbReference type="SUPFAM" id="SSF56300">
    <property type="entry name" value="Metallo-dependent phosphatases"/>
    <property type="match status" value="1"/>
</dbReference>
<proteinExistence type="predicted"/>
<dbReference type="AlphaFoldDB" id="A0A1L1PRH5"/>
<dbReference type="PANTHER" id="PTHR37031">
    <property type="entry name" value="METALLOPHOSPHATASE BINDING DOMAIN PROTEIN"/>
    <property type="match status" value="1"/>
</dbReference>
<gene>
    <name evidence="1" type="ORF">BN948_01620</name>
</gene>
<name>A0A1L1PRH5_HYDIT</name>
<sequence length="657" mass="73621">MTEASPDHLPPVLAGPVLRRVQARRIAWWLACSHTLTQLRVTLLPDGGEPTTHTPTVHTLRAGDHLAILLVELELDRDLDPGHWIGYRFDLAQADGTWTPLDDPALCYPGRDTPGLRFAPTVRALLHGSCRKPHHADGGDGLARADAHIEQLLGDATSHDLPWPSALVLSGDQVYCDDVAGPMLRAIHGLMQRLGLREEVIAGADGSEVRCTSDLLAHPDTYYRREQLLPRTPKSERLIDLVFEGVKKPIFTTDNAHNHLITLGEVLAMYLLVWSPLPWQGLDLSPPPGLSEENARRYAREARAIDNFRQGLGAVRRVLAHLPAAMVFDDHDVTDDWNLSREWEDVAYGHPFSRRVIGNALVAYLLNQGWGNRPEAFGGGALLDAVQAALDEPGGEAHDALIERLLHWRDWHYVWPTTPPLMVLDSRTHRWRSDRSPRRPSGLMDWEALTDLQQALRGHPAVLLVASAPIFGVKLIETVQRVFSFFGHPLLVDAENWMSHPGAASAMLNIFRHPKTPQTFVVLSGDVHYSFVYDVELRPRGRRQSPLADPAPSPHIWQICSSGLRNSFPDGLLDKLDHLNRWLFSPRSPLNRFTRRRHMKVTPRKPEGTPHGRRLLNGAGIGLVHFDERGAPVRIRQLLCDGRDVDFVPRESEARED</sequence>
<evidence type="ECO:0000313" key="2">
    <source>
        <dbReference type="Proteomes" id="UP000028878"/>
    </source>
</evidence>
<protein>
    <recommendedName>
        <fullName evidence="3">PhoD-like phosphatase metallophosphatase domain-containing protein</fullName>
    </recommendedName>
</protein>
<organism evidence="1 2">
    <name type="scientific">Hydrogenophaga intermedia</name>
    <dbReference type="NCBI Taxonomy" id="65786"/>
    <lineage>
        <taxon>Bacteria</taxon>
        <taxon>Pseudomonadati</taxon>
        <taxon>Pseudomonadota</taxon>
        <taxon>Betaproteobacteria</taxon>
        <taxon>Burkholderiales</taxon>
        <taxon>Comamonadaceae</taxon>
        <taxon>Hydrogenophaga</taxon>
    </lineage>
</organism>
<reference evidence="2" key="2">
    <citation type="submission" date="2014-11" db="EMBL/GenBank/DDBJ databases">
        <title>Draft genome sequence of Hydrogenophaga intermedia S1.</title>
        <authorList>
            <person name="Gan H.M."/>
            <person name="Chew T.H."/>
            <person name="Stolz A."/>
        </authorList>
    </citation>
    <scope>NUCLEOTIDE SEQUENCE [LARGE SCALE GENOMIC DNA]</scope>
    <source>
        <strain evidence="2">S1</strain>
    </source>
</reference>
<dbReference type="Gene3D" id="3.60.21.70">
    <property type="entry name" value="PhoD-like phosphatase"/>
    <property type="match status" value="1"/>
</dbReference>
<evidence type="ECO:0000313" key="1">
    <source>
        <dbReference type="EMBL" id="CDN87201.1"/>
    </source>
</evidence>
<dbReference type="Proteomes" id="UP000028878">
    <property type="component" value="Unassembled WGS sequence"/>
</dbReference>
<keyword evidence="2" id="KW-1185">Reference proteome</keyword>
<accession>A0A1L1PRH5</accession>
<dbReference type="InterPro" id="IPR029052">
    <property type="entry name" value="Metallo-depent_PP-like"/>
</dbReference>
<dbReference type="PANTHER" id="PTHR37031:SF2">
    <property type="entry name" value="PHOD-LIKE PHOSPHATASE METALLOPHOSPHATASE DOMAIN-CONTAINING PROTEIN"/>
    <property type="match status" value="1"/>
</dbReference>
<dbReference type="EMBL" id="CCAE010000009">
    <property type="protein sequence ID" value="CDN87201.1"/>
    <property type="molecule type" value="Genomic_DNA"/>
</dbReference>